<dbReference type="Proteomes" id="UP000494216">
    <property type="component" value="Unassembled WGS sequence"/>
</dbReference>
<dbReference type="PANTHER" id="PTHR30408:SF12">
    <property type="entry name" value="TYPE I RESTRICTION ENZYME MJAVIII SPECIFICITY SUBUNIT"/>
    <property type="match status" value="1"/>
</dbReference>
<protein>
    <submittedName>
        <fullName evidence="5">Restriction modification system DNA specificity domain</fullName>
    </submittedName>
</protein>
<organism evidence="5 6">
    <name type="scientific">Candidatus Methylobacter favarea</name>
    <dbReference type="NCBI Taxonomy" id="2707345"/>
    <lineage>
        <taxon>Bacteria</taxon>
        <taxon>Pseudomonadati</taxon>
        <taxon>Pseudomonadota</taxon>
        <taxon>Gammaproteobacteria</taxon>
        <taxon>Methylococcales</taxon>
        <taxon>Methylococcaceae</taxon>
        <taxon>Methylobacter</taxon>
    </lineage>
</organism>
<keyword evidence="2" id="KW-0680">Restriction system</keyword>
<dbReference type="InterPro" id="IPR052021">
    <property type="entry name" value="Type-I_RS_S_subunit"/>
</dbReference>
<reference evidence="5 6" key="1">
    <citation type="submission" date="2020-02" db="EMBL/GenBank/DDBJ databases">
        <authorList>
            <person name="Hogendoorn C."/>
        </authorList>
    </citation>
    <scope>NUCLEOTIDE SEQUENCE [LARGE SCALE GENOMIC DNA]</scope>
    <source>
        <strain evidence="5">METHB21</strain>
    </source>
</reference>
<evidence type="ECO:0000256" key="3">
    <source>
        <dbReference type="ARBA" id="ARBA00023125"/>
    </source>
</evidence>
<dbReference type="GO" id="GO:0009307">
    <property type="term" value="P:DNA restriction-modification system"/>
    <property type="evidence" value="ECO:0007669"/>
    <property type="project" value="UniProtKB-KW"/>
</dbReference>
<dbReference type="SUPFAM" id="SSF116734">
    <property type="entry name" value="DNA methylase specificity domain"/>
    <property type="match status" value="1"/>
</dbReference>
<dbReference type="GO" id="GO:0003677">
    <property type="term" value="F:DNA binding"/>
    <property type="evidence" value="ECO:0007669"/>
    <property type="project" value="UniProtKB-KW"/>
</dbReference>
<dbReference type="InterPro" id="IPR044946">
    <property type="entry name" value="Restrct_endonuc_typeI_TRD_sf"/>
</dbReference>
<dbReference type="PANTHER" id="PTHR30408">
    <property type="entry name" value="TYPE-1 RESTRICTION ENZYME ECOKI SPECIFICITY PROTEIN"/>
    <property type="match status" value="1"/>
</dbReference>
<comment type="caution">
    <text evidence="5">The sequence shown here is derived from an EMBL/GenBank/DDBJ whole genome shotgun (WGS) entry which is preliminary data.</text>
</comment>
<evidence type="ECO:0000259" key="4">
    <source>
        <dbReference type="Pfam" id="PF01420"/>
    </source>
</evidence>
<dbReference type="AlphaFoldDB" id="A0A8S0XQN7"/>
<keyword evidence="6" id="KW-1185">Reference proteome</keyword>
<evidence type="ECO:0000256" key="2">
    <source>
        <dbReference type="ARBA" id="ARBA00022747"/>
    </source>
</evidence>
<proteinExistence type="inferred from homology"/>
<comment type="similarity">
    <text evidence="1">Belongs to the type-I restriction system S methylase family.</text>
</comment>
<accession>A0A8S0XQN7</accession>
<name>A0A8S0XQN7_9GAMM</name>
<evidence type="ECO:0000313" key="6">
    <source>
        <dbReference type="Proteomes" id="UP000494216"/>
    </source>
</evidence>
<dbReference type="Pfam" id="PF01420">
    <property type="entry name" value="Methylase_S"/>
    <property type="match status" value="1"/>
</dbReference>
<gene>
    <name evidence="5" type="ORF">METHB2_1010002</name>
</gene>
<dbReference type="Gene3D" id="3.90.220.20">
    <property type="entry name" value="DNA methylase specificity domains"/>
    <property type="match status" value="1"/>
</dbReference>
<feature type="domain" description="Type I restriction modification DNA specificity" evidence="4">
    <location>
        <begin position="104"/>
        <end position="193"/>
    </location>
</feature>
<dbReference type="EMBL" id="CADCXN010000004">
    <property type="protein sequence ID" value="CAA9889447.1"/>
    <property type="molecule type" value="Genomic_DNA"/>
</dbReference>
<keyword evidence="3" id="KW-0238">DNA-binding</keyword>
<evidence type="ECO:0000313" key="5">
    <source>
        <dbReference type="EMBL" id="CAA9889447.1"/>
    </source>
</evidence>
<dbReference type="InterPro" id="IPR000055">
    <property type="entry name" value="Restrct_endonuc_typeI_TRD"/>
</dbReference>
<dbReference type="RefSeq" id="WP_174624465.1">
    <property type="nucleotide sequence ID" value="NZ_CADCXN010000004.1"/>
</dbReference>
<sequence length="205" mass="23877">MNVPRLRFREVDCQIFPEWDFLELEKIAFKVNSKNKDSAISNVLTNSATQGIVSQNDYFDRDIANKNNLDGYYIVELNDFVYNPRISTSALVGPIKRNKLIKGVMSPLYTVFRFKDGNLFFLEQYFETTHWHDYIKSVANFGARHDRMNITNESLFNLPIPFPTIEEQTKIANFLTALDDKISQNQSQLNALKQYKQGLLQQMFV</sequence>
<evidence type="ECO:0000256" key="1">
    <source>
        <dbReference type="ARBA" id="ARBA00010923"/>
    </source>
</evidence>